<name>A0A4P7UCR3_9ACTN</name>
<protein>
    <submittedName>
        <fullName evidence="4">DUF3618 domain-containing protein</fullName>
    </submittedName>
</protein>
<reference evidence="3" key="5">
    <citation type="submission" date="2024-05" db="EMBL/GenBank/DDBJ databases">
        <authorList>
            <person name="Sun Q."/>
            <person name="Sedlacek I."/>
        </authorList>
    </citation>
    <scope>NUCLEOTIDE SEQUENCE</scope>
    <source>
        <strain evidence="3">CCM 7403</strain>
    </source>
</reference>
<feature type="region of interest" description="Disordered" evidence="1">
    <location>
        <begin position="1"/>
        <end position="27"/>
    </location>
</feature>
<dbReference type="EMBL" id="CP038462">
    <property type="protein sequence ID" value="QCC77604.1"/>
    <property type="molecule type" value="Genomic_DNA"/>
</dbReference>
<gene>
    <name evidence="4" type="ORF">E2C04_11240</name>
    <name evidence="3" type="ORF">GCM10007231_32190</name>
</gene>
<evidence type="ECO:0000256" key="1">
    <source>
        <dbReference type="SAM" id="MobiDB-lite"/>
    </source>
</evidence>
<feature type="compositionally biased region" description="Basic and acidic residues" evidence="1">
    <location>
        <begin position="13"/>
        <end position="27"/>
    </location>
</feature>
<reference evidence="4 5" key="1">
    <citation type="journal article" date="2008" name="Int. J. Syst. Evol. Microbiol.">
        <title>Nocardioides daphniae sp. nov., isolated from Daphnia cucullata (Crustacea: Cladocera).</title>
        <authorList>
            <person name="Toth E.M."/>
            <person name="Keki Z."/>
            <person name="Homonnay Z.G."/>
            <person name="Borsodi A.K."/>
            <person name="Marialigeti K."/>
            <person name="Schumann P."/>
        </authorList>
    </citation>
    <scope>NUCLEOTIDE SEQUENCE [LARGE SCALE GENOMIC DNA]</scope>
    <source>
        <strain evidence="4 5">JCM 16608</strain>
    </source>
</reference>
<dbReference type="Proteomes" id="UP000630594">
    <property type="component" value="Unassembled WGS sequence"/>
</dbReference>
<evidence type="ECO:0000313" key="4">
    <source>
        <dbReference type="EMBL" id="QCC77604.1"/>
    </source>
</evidence>
<dbReference type="RefSeq" id="WP_135832648.1">
    <property type="nucleotide sequence ID" value="NZ_BMCK01000006.1"/>
</dbReference>
<dbReference type="EMBL" id="BMCK01000006">
    <property type="protein sequence ID" value="GGD30282.1"/>
    <property type="molecule type" value="Genomic_DNA"/>
</dbReference>
<dbReference type="Pfam" id="PF12277">
    <property type="entry name" value="DUF3618"/>
    <property type="match status" value="1"/>
</dbReference>
<evidence type="ECO:0000256" key="2">
    <source>
        <dbReference type="SAM" id="Phobius"/>
    </source>
</evidence>
<keyword evidence="2" id="KW-1133">Transmembrane helix</keyword>
<keyword evidence="2" id="KW-0812">Transmembrane</keyword>
<dbReference type="KEGG" id="ndp:E2C04_11240"/>
<reference evidence="6" key="3">
    <citation type="journal article" date="2019" name="Int. J. Syst. Evol. Microbiol.">
        <title>The Global Catalogue of Microorganisms (GCM) 10K type strain sequencing project: providing services to taxonomists for standard genome sequencing and annotation.</title>
        <authorList>
            <consortium name="The Broad Institute Genomics Platform"/>
            <consortium name="The Broad Institute Genome Sequencing Center for Infectious Disease"/>
            <person name="Wu L."/>
            <person name="Ma J."/>
        </authorList>
    </citation>
    <scope>NUCLEOTIDE SEQUENCE [LARGE SCALE GENOMIC DNA]</scope>
    <source>
        <strain evidence="6">CCM 7403</strain>
    </source>
</reference>
<evidence type="ECO:0000313" key="6">
    <source>
        <dbReference type="Proteomes" id="UP000630594"/>
    </source>
</evidence>
<evidence type="ECO:0000313" key="3">
    <source>
        <dbReference type="EMBL" id="GGD30282.1"/>
    </source>
</evidence>
<proteinExistence type="predicted"/>
<feature type="region of interest" description="Disordered" evidence="1">
    <location>
        <begin position="58"/>
        <end position="84"/>
    </location>
</feature>
<reference evidence="3" key="2">
    <citation type="journal article" date="2014" name="Int. J. Syst. Evol. Microbiol.">
        <title>Complete genome of a new Firmicutes species belonging to the dominant human colonic microbiota ('Ruminococcus bicirculans') reveals two chromosomes and a selective capacity to utilize plant glucans.</title>
        <authorList>
            <consortium name="NISC Comparative Sequencing Program"/>
            <person name="Wegmann U."/>
            <person name="Louis P."/>
            <person name="Goesmann A."/>
            <person name="Henrissat B."/>
            <person name="Duncan S.H."/>
            <person name="Flint H.J."/>
        </authorList>
    </citation>
    <scope>NUCLEOTIDE SEQUENCE</scope>
    <source>
        <strain evidence="3">CCM 7403</strain>
    </source>
</reference>
<organism evidence="4 5">
    <name type="scientific">Nocardioides daphniae</name>
    <dbReference type="NCBI Taxonomy" id="402297"/>
    <lineage>
        <taxon>Bacteria</taxon>
        <taxon>Bacillati</taxon>
        <taxon>Actinomycetota</taxon>
        <taxon>Actinomycetes</taxon>
        <taxon>Propionibacteriales</taxon>
        <taxon>Nocardioidaceae</taxon>
        <taxon>Nocardioides</taxon>
    </lineage>
</organism>
<dbReference type="AlphaFoldDB" id="A0A4P7UCR3"/>
<keyword evidence="2" id="KW-0472">Membrane</keyword>
<accession>A0A4P7UCR3</accession>
<dbReference type="InterPro" id="IPR022062">
    <property type="entry name" value="DUF3618"/>
</dbReference>
<reference evidence="4" key="4">
    <citation type="submission" date="2019-03" db="EMBL/GenBank/DDBJ databases">
        <authorList>
            <person name="Huang Y."/>
        </authorList>
    </citation>
    <scope>NUCLEOTIDE SEQUENCE</scope>
    <source>
        <strain evidence="4">JCM 16608</strain>
    </source>
</reference>
<evidence type="ECO:0000313" key="5">
    <source>
        <dbReference type="Proteomes" id="UP000297025"/>
    </source>
</evidence>
<keyword evidence="6" id="KW-1185">Reference proteome</keyword>
<sequence>MSDINDRTSGADGGRHRQNDPTDGDPRVAELQADIEQTREQLAQTVDQLQAKLDVKARASASAHETAEKAKQKVLDNQGNPRPEAIGAAVAGVLALVLVVLWRQRARRRTTGRR</sequence>
<dbReference type="Proteomes" id="UP000297025">
    <property type="component" value="Chromosome"/>
</dbReference>
<feature type="transmembrane region" description="Helical" evidence="2">
    <location>
        <begin position="85"/>
        <end position="104"/>
    </location>
</feature>
<feature type="compositionally biased region" description="Basic and acidic residues" evidence="1">
    <location>
        <begin position="65"/>
        <end position="74"/>
    </location>
</feature>
<dbReference type="OrthoDB" id="3786861at2"/>